<proteinExistence type="predicted"/>
<protein>
    <submittedName>
        <fullName evidence="3">Uncharacterized protein</fullName>
    </submittedName>
</protein>
<dbReference type="KEGG" id="mlr:MELLADRAFT_84794"/>
<dbReference type="RefSeq" id="XP_007408166.1">
    <property type="nucleotide sequence ID" value="XM_007408104.1"/>
</dbReference>
<organism evidence="4">
    <name type="scientific">Melampsora larici-populina (strain 98AG31 / pathotype 3-4-7)</name>
    <name type="common">Poplar leaf rust fungus</name>
    <dbReference type="NCBI Taxonomy" id="747676"/>
    <lineage>
        <taxon>Eukaryota</taxon>
        <taxon>Fungi</taxon>
        <taxon>Dikarya</taxon>
        <taxon>Basidiomycota</taxon>
        <taxon>Pucciniomycotina</taxon>
        <taxon>Pucciniomycetes</taxon>
        <taxon>Pucciniales</taxon>
        <taxon>Melampsoraceae</taxon>
        <taxon>Melampsora</taxon>
    </lineage>
</organism>
<sequence>MPLTPAQSLNSDDLMDLSFGPNLGGEGLANSPSIAVSLRDLNNHRPLDIVLEPIGPRVPIDEGPFPRGMSYSRPLAGSNLQAFQALCQDAGLDIDHELTAQNLAQLSNMESKVDSLTLEVANLKDTVEEALTTATNHPEEATNRTNNAPVVSQAVWVASKELNQLIVGKAMEMITNPILEAYTAVDTGGRGRRAGKKIQGVWLPHSLFNTIKQHCNSQSPAWKADHLPPKNLGITDATATKLYHKAIRNHLKHVRERYHKLLLTGIDEYHNSSHGEGDGAREGEGEGEGDGNSEPREGEGESRIVVPYIEDLMYLIAQKFDTVGKHANSASLWASTSGATRARLAYLRREAARIYQIGRGSSSIWDAVDGQLNVLRSKPGNYSVSFYSLVYAKDKEVFTGKTTFVEVKKKYDFKLPSDVEIIAGIPLQATPE</sequence>
<feature type="region of interest" description="Disordered" evidence="2">
    <location>
        <begin position="269"/>
        <end position="301"/>
    </location>
</feature>
<dbReference type="VEuPathDB" id="FungiDB:MELLADRAFT_84794"/>
<name>F4RGQ7_MELLP</name>
<dbReference type="InParanoid" id="F4RGQ7"/>
<feature type="compositionally biased region" description="Basic and acidic residues" evidence="2">
    <location>
        <begin position="269"/>
        <end position="284"/>
    </location>
</feature>
<keyword evidence="1" id="KW-0175">Coiled coil</keyword>
<dbReference type="HOGENOM" id="CLU_030194_0_0_1"/>
<evidence type="ECO:0000313" key="4">
    <source>
        <dbReference type="Proteomes" id="UP000001072"/>
    </source>
</evidence>
<dbReference type="Proteomes" id="UP000001072">
    <property type="component" value="Unassembled WGS sequence"/>
</dbReference>
<evidence type="ECO:0000256" key="1">
    <source>
        <dbReference type="SAM" id="Coils"/>
    </source>
</evidence>
<accession>F4RGQ7</accession>
<dbReference type="EMBL" id="GL883100">
    <property type="protein sequence ID" value="EGG08580.1"/>
    <property type="molecule type" value="Genomic_DNA"/>
</dbReference>
<feature type="coiled-coil region" evidence="1">
    <location>
        <begin position="106"/>
        <end position="133"/>
    </location>
</feature>
<reference evidence="4" key="1">
    <citation type="journal article" date="2011" name="Proc. Natl. Acad. Sci. U.S.A.">
        <title>Obligate biotrophy features unraveled by the genomic analysis of rust fungi.</title>
        <authorList>
            <person name="Duplessis S."/>
            <person name="Cuomo C.A."/>
            <person name="Lin Y.-C."/>
            <person name="Aerts A."/>
            <person name="Tisserant E."/>
            <person name="Veneault-Fourrey C."/>
            <person name="Joly D.L."/>
            <person name="Hacquard S."/>
            <person name="Amselem J."/>
            <person name="Cantarel B.L."/>
            <person name="Chiu R."/>
            <person name="Coutinho P.M."/>
            <person name="Feau N."/>
            <person name="Field M."/>
            <person name="Frey P."/>
            <person name="Gelhaye E."/>
            <person name="Goldberg J."/>
            <person name="Grabherr M.G."/>
            <person name="Kodira C.D."/>
            <person name="Kohler A."/>
            <person name="Kuees U."/>
            <person name="Lindquist E.A."/>
            <person name="Lucas S.M."/>
            <person name="Mago R."/>
            <person name="Mauceli E."/>
            <person name="Morin E."/>
            <person name="Murat C."/>
            <person name="Pangilinan J.L."/>
            <person name="Park R."/>
            <person name="Pearson M."/>
            <person name="Quesneville H."/>
            <person name="Rouhier N."/>
            <person name="Sakthikumar S."/>
            <person name="Salamov A.A."/>
            <person name="Schmutz J."/>
            <person name="Selles B."/>
            <person name="Shapiro H."/>
            <person name="Tanguay P."/>
            <person name="Tuskan G.A."/>
            <person name="Henrissat B."/>
            <person name="Van de Peer Y."/>
            <person name="Rouze P."/>
            <person name="Ellis J.G."/>
            <person name="Dodds P.N."/>
            <person name="Schein J.E."/>
            <person name="Zhong S."/>
            <person name="Hamelin R.C."/>
            <person name="Grigoriev I.V."/>
            <person name="Szabo L.J."/>
            <person name="Martin F."/>
        </authorList>
    </citation>
    <scope>NUCLEOTIDE SEQUENCE [LARGE SCALE GENOMIC DNA]</scope>
    <source>
        <strain evidence="4">98AG31 / pathotype 3-4-7</strain>
    </source>
</reference>
<dbReference type="AlphaFoldDB" id="F4RGQ7"/>
<dbReference type="GeneID" id="18933607"/>
<evidence type="ECO:0000256" key="2">
    <source>
        <dbReference type="SAM" id="MobiDB-lite"/>
    </source>
</evidence>
<gene>
    <name evidence="3" type="ORF">MELLADRAFT_84794</name>
</gene>
<dbReference type="eggNOG" id="ENOG502S69W">
    <property type="taxonomic scope" value="Eukaryota"/>
</dbReference>
<keyword evidence="4" id="KW-1185">Reference proteome</keyword>
<evidence type="ECO:0000313" key="3">
    <source>
        <dbReference type="EMBL" id="EGG08580.1"/>
    </source>
</evidence>